<dbReference type="InterPro" id="IPR027417">
    <property type="entry name" value="P-loop_NTPase"/>
</dbReference>
<dbReference type="GO" id="GO:0006233">
    <property type="term" value="P:dTDP biosynthetic process"/>
    <property type="evidence" value="ECO:0007669"/>
    <property type="project" value="InterPro"/>
</dbReference>
<dbReference type="PANTHER" id="PTHR10344">
    <property type="entry name" value="THYMIDYLATE KINASE"/>
    <property type="match status" value="1"/>
</dbReference>
<dbReference type="Proteomes" id="UP000249898">
    <property type="component" value="Chromosome"/>
</dbReference>
<evidence type="ECO:0000313" key="14">
    <source>
        <dbReference type="EMBL" id="AWY00701.1"/>
    </source>
</evidence>
<gene>
    <name evidence="12" type="primary">tmk</name>
    <name evidence="14" type="ORF">A8139_12485</name>
</gene>
<dbReference type="GO" id="GO:0006227">
    <property type="term" value="P:dUDP biosynthetic process"/>
    <property type="evidence" value="ECO:0007669"/>
    <property type="project" value="TreeGrafter"/>
</dbReference>
<organism evidence="14 15">
    <name type="scientific">Marinomonas primoryensis</name>
    <dbReference type="NCBI Taxonomy" id="178399"/>
    <lineage>
        <taxon>Bacteria</taxon>
        <taxon>Pseudomonadati</taxon>
        <taxon>Pseudomonadota</taxon>
        <taxon>Gammaproteobacteria</taxon>
        <taxon>Oceanospirillales</taxon>
        <taxon>Oceanospirillaceae</taxon>
        <taxon>Marinomonas</taxon>
    </lineage>
</organism>
<proteinExistence type="inferred from homology"/>
<accession>A0A2Z4PSZ3</accession>
<evidence type="ECO:0000256" key="11">
    <source>
        <dbReference type="ARBA" id="ARBA00057735"/>
    </source>
</evidence>
<comment type="function">
    <text evidence="11 12">Phosphorylation of dTMP to form dTDP in both de novo and salvage pathways of dTTP synthesis.</text>
</comment>
<evidence type="ECO:0000256" key="6">
    <source>
        <dbReference type="ARBA" id="ARBA00022741"/>
    </source>
</evidence>
<dbReference type="RefSeq" id="WP_112138553.1">
    <property type="nucleotide sequence ID" value="NZ_CAXBEN010000057.1"/>
</dbReference>
<keyword evidence="5 12" id="KW-0545">Nucleotide biosynthesis</keyword>
<dbReference type="GO" id="GO:0006235">
    <property type="term" value="P:dTTP biosynthetic process"/>
    <property type="evidence" value="ECO:0007669"/>
    <property type="project" value="UniProtKB-UniRule"/>
</dbReference>
<evidence type="ECO:0000256" key="12">
    <source>
        <dbReference type="HAMAP-Rule" id="MF_00165"/>
    </source>
</evidence>
<dbReference type="SUPFAM" id="SSF52540">
    <property type="entry name" value="P-loop containing nucleoside triphosphate hydrolases"/>
    <property type="match status" value="1"/>
</dbReference>
<dbReference type="PROSITE" id="PS01331">
    <property type="entry name" value="THYMIDYLATE_KINASE"/>
    <property type="match status" value="1"/>
</dbReference>
<dbReference type="CDD" id="cd01672">
    <property type="entry name" value="TMPK"/>
    <property type="match status" value="1"/>
</dbReference>
<reference evidence="14 15" key="1">
    <citation type="submission" date="2016-06" db="EMBL/GenBank/DDBJ databases">
        <title>The sequenced genome of the ice-adhering bacterium Marinomonas primoryensis, from Antarctica.</title>
        <authorList>
            <person name="Graham L."/>
            <person name="Vance T.D.R."/>
            <person name="Davies P.L."/>
        </authorList>
    </citation>
    <scope>NUCLEOTIDE SEQUENCE [LARGE SCALE GENOMIC DNA]</scope>
    <source>
        <strain evidence="14 15">AceL</strain>
    </source>
</reference>
<dbReference type="HAMAP" id="MF_00165">
    <property type="entry name" value="Thymidylate_kinase"/>
    <property type="match status" value="1"/>
</dbReference>
<evidence type="ECO:0000256" key="10">
    <source>
        <dbReference type="ARBA" id="ARBA00048743"/>
    </source>
</evidence>
<keyword evidence="7 12" id="KW-0418">Kinase</keyword>
<dbReference type="NCBIfam" id="TIGR00041">
    <property type="entry name" value="DTMP_kinase"/>
    <property type="match status" value="1"/>
</dbReference>
<evidence type="ECO:0000256" key="3">
    <source>
        <dbReference type="ARBA" id="ARBA00017144"/>
    </source>
</evidence>
<dbReference type="GO" id="GO:0005829">
    <property type="term" value="C:cytosol"/>
    <property type="evidence" value="ECO:0007669"/>
    <property type="project" value="TreeGrafter"/>
</dbReference>
<evidence type="ECO:0000256" key="4">
    <source>
        <dbReference type="ARBA" id="ARBA00022679"/>
    </source>
</evidence>
<evidence type="ECO:0000256" key="7">
    <source>
        <dbReference type="ARBA" id="ARBA00022777"/>
    </source>
</evidence>
<dbReference type="AlphaFoldDB" id="A0A2Z4PSZ3"/>
<feature type="domain" description="Thymidylate kinase-like" evidence="13">
    <location>
        <begin position="8"/>
        <end position="197"/>
    </location>
</feature>
<feature type="binding site" evidence="12">
    <location>
        <begin position="10"/>
        <end position="17"/>
    </location>
    <ligand>
        <name>ATP</name>
        <dbReference type="ChEBI" id="CHEBI:30616"/>
    </ligand>
</feature>
<evidence type="ECO:0000256" key="5">
    <source>
        <dbReference type="ARBA" id="ARBA00022727"/>
    </source>
</evidence>
<dbReference type="GO" id="GO:0005524">
    <property type="term" value="F:ATP binding"/>
    <property type="evidence" value="ECO:0007669"/>
    <property type="project" value="UniProtKB-UniRule"/>
</dbReference>
<keyword evidence="8 12" id="KW-0067">ATP-binding</keyword>
<sequence>MRGKFISLEGGEGSGKTTAIHFIRQWLESHNISYILTREPGGTPLAEEIRQLILTPREEPVNNVTELLLVFAARAQHLAEKIQPALDKGTWVISDRFLDSSYVYQGKARGGDTKVLDQLASWVVGDNKPDATLVLDVPVELGQERVVQRQHQDRLDKESVLFHQKVRDGFLECASADPLRVKVIDASLSLDAVQKQIEDQLMQLSKTWSGDE</sequence>
<dbReference type="InterPro" id="IPR018094">
    <property type="entry name" value="Thymidylate_kinase"/>
</dbReference>
<keyword evidence="4 12" id="KW-0808">Transferase</keyword>
<evidence type="ECO:0000259" key="13">
    <source>
        <dbReference type="Pfam" id="PF02223"/>
    </source>
</evidence>
<keyword evidence="6 12" id="KW-0547">Nucleotide-binding</keyword>
<dbReference type="EC" id="2.7.4.9" evidence="2 12"/>
<protein>
    <recommendedName>
        <fullName evidence="3 12">Thymidylate kinase</fullName>
        <ecNumber evidence="2 12">2.7.4.9</ecNumber>
    </recommendedName>
    <alternativeName>
        <fullName evidence="9 12">dTMP kinase</fullName>
    </alternativeName>
</protein>
<dbReference type="EMBL" id="CP016181">
    <property type="protein sequence ID" value="AWY00701.1"/>
    <property type="molecule type" value="Genomic_DNA"/>
</dbReference>
<evidence type="ECO:0000313" key="15">
    <source>
        <dbReference type="Proteomes" id="UP000249898"/>
    </source>
</evidence>
<dbReference type="Pfam" id="PF02223">
    <property type="entry name" value="Thymidylate_kin"/>
    <property type="match status" value="1"/>
</dbReference>
<evidence type="ECO:0000256" key="9">
    <source>
        <dbReference type="ARBA" id="ARBA00029962"/>
    </source>
</evidence>
<comment type="catalytic activity">
    <reaction evidence="10 12">
        <text>dTMP + ATP = dTDP + ADP</text>
        <dbReference type="Rhea" id="RHEA:13517"/>
        <dbReference type="ChEBI" id="CHEBI:30616"/>
        <dbReference type="ChEBI" id="CHEBI:58369"/>
        <dbReference type="ChEBI" id="CHEBI:63528"/>
        <dbReference type="ChEBI" id="CHEBI:456216"/>
        <dbReference type="EC" id="2.7.4.9"/>
    </reaction>
</comment>
<evidence type="ECO:0000256" key="1">
    <source>
        <dbReference type="ARBA" id="ARBA00009776"/>
    </source>
</evidence>
<dbReference type="InterPro" id="IPR039430">
    <property type="entry name" value="Thymidylate_kin-like_dom"/>
</dbReference>
<dbReference type="GO" id="GO:0004798">
    <property type="term" value="F:dTMP kinase activity"/>
    <property type="evidence" value="ECO:0007669"/>
    <property type="project" value="UniProtKB-UniRule"/>
</dbReference>
<name>A0A2Z4PSZ3_9GAMM</name>
<comment type="similarity">
    <text evidence="1 12">Belongs to the thymidylate kinase family.</text>
</comment>
<evidence type="ECO:0000256" key="8">
    <source>
        <dbReference type="ARBA" id="ARBA00022840"/>
    </source>
</evidence>
<dbReference type="PANTHER" id="PTHR10344:SF4">
    <property type="entry name" value="UMP-CMP KINASE 2, MITOCHONDRIAL"/>
    <property type="match status" value="1"/>
</dbReference>
<evidence type="ECO:0000256" key="2">
    <source>
        <dbReference type="ARBA" id="ARBA00012980"/>
    </source>
</evidence>
<dbReference type="InterPro" id="IPR018095">
    <property type="entry name" value="Thymidylate_kin_CS"/>
</dbReference>
<dbReference type="OrthoDB" id="9774907at2"/>
<dbReference type="Gene3D" id="3.40.50.300">
    <property type="entry name" value="P-loop containing nucleotide triphosphate hydrolases"/>
    <property type="match status" value="1"/>
</dbReference>
<dbReference type="FunFam" id="3.40.50.300:FF:000225">
    <property type="entry name" value="Thymidylate kinase"/>
    <property type="match status" value="1"/>
</dbReference>